<comment type="catalytic activity">
    <reaction evidence="18 19">
        <text>alpha-ribazole 5'-phosphate + adenosylcob(III)inamide-GDP = adenosylcob(III)alamin 5'-phosphate + GMP + H(+)</text>
        <dbReference type="Rhea" id="RHEA:23560"/>
        <dbReference type="ChEBI" id="CHEBI:15378"/>
        <dbReference type="ChEBI" id="CHEBI:57918"/>
        <dbReference type="ChEBI" id="CHEBI:58115"/>
        <dbReference type="ChEBI" id="CHEBI:60487"/>
        <dbReference type="ChEBI" id="CHEBI:60493"/>
        <dbReference type="EC" id="2.7.8.26"/>
    </reaction>
</comment>
<organism evidence="20 21">
    <name type="scientific">Amylibacter marinus</name>
    <dbReference type="NCBI Taxonomy" id="1475483"/>
    <lineage>
        <taxon>Bacteria</taxon>
        <taxon>Pseudomonadati</taxon>
        <taxon>Pseudomonadota</taxon>
        <taxon>Alphaproteobacteria</taxon>
        <taxon>Rhodobacterales</taxon>
        <taxon>Paracoccaceae</taxon>
        <taxon>Amylibacter</taxon>
    </lineage>
</organism>
<name>A0ABQ5VX75_9RHOB</name>
<feature type="transmembrane region" description="Helical" evidence="19">
    <location>
        <begin position="43"/>
        <end position="63"/>
    </location>
</feature>
<evidence type="ECO:0000256" key="17">
    <source>
        <dbReference type="ARBA" id="ARBA00048623"/>
    </source>
</evidence>
<dbReference type="RefSeq" id="WP_284379394.1">
    <property type="nucleotide sequence ID" value="NZ_BSNN01000008.1"/>
</dbReference>
<keyword evidence="21" id="KW-1185">Reference proteome</keyword>
<evidence type="ECO:0000256" key="14">
    <source>
        <dbReference type="ARBA" id="ARBA00025228"/>
    </source>
</evidence>
<keyword evidence="12 19" id="KW-1133">Transmembrane helix</keyword>
<dbReference type="Proteomes" id="UP001156694">
    <property type="component" value="Unassembled WGS sequence"/>
</dbReference>
<comment type="caution">
    <text evidence="20">The sequence shown here is derived from an EMBL/GenBank/DDBJ whole genome shotgun (WGS) entry which is preliminary data.</text>
</comment>
<comment type="subcellular location">
    <subcellularLocation>
        <location evidence="2 19">Cell membrane</location>
        <topology evidence="2 19">Multi-pass membrane protein</topology>
    </subcellularLocation>
</comment>
<keyword evidence="8 19" id="KW-0169">Cobalamin biosynthesis</keyword>
<comment type="pathway">
    <text evidence="3 19">Cofactor biosynthesis; adenosylcobalamin biosynthesis; adenosylcobalamin from cob(II)yrinate a,c-diamide: step 7/7.</text>
</comment>
<protein>
    <recommendedName>
        <fullName evidence="6 19">Adenosylcobinamide-GDP ribazoletransferase</fullName>
        <ecNumber evidence="5 19">2.7.8.26</ecNumber>
    </recommendedName>
    <alternativeName>
        <fullName evidence="16 19">Cobalamin synthase</fullName>
    </alternativeName>
    <alternativeName>
        <fullName evidence="15 19">Cobalamin-5'-phosphate synthase</fullName>
    </alternativeName>
</protein>
<accession>A0ABQ5VX75</accession>
<evidence type="ECO:0000256" key="2">
    <source>
        <dbReference type="ARBA" id="ARBA00004651"/>
    </source>
</evidence>
<keyword evidence="10 19" id="KW-0812">Transmembrane</keyword>
<comment type="function">
    <text evidence="14 19">Joins adenosylcobinamide-GDP and alpha-ribazole to generate adenosylcobalamin (Ado-cobalamin). Also synthesizes adenosylcobalamin 5'-phosphate from adenosylcobinamide-GDP and alpha-ribazole 5'-phosphate.</text>
</comment>
<feature type="transmembrane region" description="Helical" evidence="19">
    <location>
        <begin position="145"/>
        <end position="167"/>
    </location>
</feature>
<evidence type="ECO:0000256" key="13">
    <source>
        <dbReference type="ARBA" id="ARBA00023136"/>
    </source>
</evidence>
<comment type="similarity">
    <text evidence="4 19">Belongs to the CobS family.</text>
</comment>
<dbReference type="NCBIfam" id="TIGR00317">
    <property type="entry name" value="cobS"/>
    <property type="match status" value="1"/>
</dbReference>
<evidence type="ECO:0000256" key="12">
    <source>
        <dbReference type="ARBA" id="ARBA00022989"/>
    </source>
</evidence>
<sequence length="254" mass="26495">MNDEISEPLFELHDIWAAFSILTRLPVPVDHTRAGLRANKAVWAYPLVGAGIGAIAAVFGYALLASSVPVEFCAAICILVLIATSGALHEDGLADCADGFWGGNSTERRLEIMKDSAIGAYGMLALIGFSLAQWSAVAQLMQENIFALFIGLGAISRLPMVLGMWIIPNARANGMSASVGMPSAQSVQLATGLSIIIAVICFGWQGIFICTAALIAAGGLFALADKKIGGQTGDVLGASQKCAELGAFLCIFML</sequence>
<evidence type="ECO:0000256" key="10">
    <source>
        <dbReference type="ARBA" id="ARBA00022692"/>
    </source>
</evidence>
<evidence type="ECO:0000256" key="9">
    <source>
        <dbReference type="ARBA" id="ARBA00022679"/>
    </source>
</evidence>
<evidence type="ECO:0000256" key="6">
    <source>
        <dbReference type="ARBA" id="ARBA00015850"/>
    </source>
</evidence>
<keyword evidence="13 19" id="KW-0472">Membrane</keyword>
<evidence type="ECO:0000256" key="15">
    <source>
        <dbReference type="ARBA" id="ARBA00032605"/>
    </source>
</evidence>
<keyword evidence="7 19" id="KW-1003">Cell membrane</keyword>
<evidence type="ECO:0000256" key="8">
    <source>
        <dbReference type="ARBA" id="ARBA00022573"/>
    </source>
</evidence>
<dbReference type="EC" id="2.7.8.26" evidence="5 19"/>
<evidence type="ECO:0000256" key="19">
    <source>
        <dbReference type="HAMAP-Rule" id="MF_00719"/>
    </source>
</evidence>
<evidence type="ECO:0000256" key="11">
    <source>
        <dbReference type="ARBA" id="ARBA00022842"/>
    </source>
</evidence>
<dbReference type="HAMAP" id="MF_00719">
    <property type="entry name" value="CobS"/>
    <property type="match status" value="1"/>
</dbReference>
<evidence type="ECO:0000256" key="4">
    <source>
        <dbReference type="ARBA" id="ARBA00010561"/>
    </source>
</evidence>
<evidence type="ECO:0000256" key="1">
    <source>
        <dbReference type="ARBA" id="ARBA00001946"/>
    </source>
</evidence>
<evidence type="ECO:0000313" key="21">
    <source>
        <dbReference type="Proteomes" id="UP001156694"/>
    </source>
</evidence>
<dbReference type="InterPro" id="IPR003805">
    <property type="entry name" value="CobS"/>
</dbReference>
<comment type="catalytic activity">
    <reaction evidence="17 19">
        <text>alpha-ribazole + adenosylcob(III)inamide-GDP = adenosylcob(III)alamin + GMP + H(+)</text>
        <dbReference type="Rhea" id="RHEA:16049"/>
        <dbReference type="ChEBI" id="CHEBI:10329"/>
        <dbReference type="ChEBI" id="CHEBI:15378"/>
        <dbReference type="ChEBI" id="CHEBI:18408"/>
        <dbReference type="ChEBI" id="CHEBI:58115"/>
        <dbReference type="ChEBI" id="CHEBI:60487"/>
        <dbReference type="EC" id="2.7.8.26"/>
    </reaction>
</comment>
<keyword evidence="9 19" id="KW-0808">Transferase</keyword>
<dbReference type="PANTHER" id="PTHR34148:SF1">
    <property type="entry name" value="ADENOSYLCOBINAMIDE-GDP RIBAZOLETRANSFERASE"/>
    <property type="match status" value="1"/>
</dbReference>
<evidence type="ECO:0000256" key="16">
    <source>
        <dbReference type="ARBA" id="ARBA00032853"/>
    </source>
</evidence>
<keyword evidence="11 19" id="KW-0460">Magnesium</keyword>
<feature type="transmembrane region" description="Helical" evidence="19">
    <location>
        <begin position="70"/>
        <end position="88"/>
    </location>
</feature>
<reference evidence="21" key="1">
    <citation type="journal article" date="2019" name="Int. J. Syst. Evol. Microbiol.">
        <title>The Global Catalogue of Microorganisms (GCM) 10K type strain sequencing project: providing services to taxonomists for standard genome sequencing and annotation.</title>
        <authorList>
            <consortium name="The Broad Institute Genomics Platform"/>
            <consortium name="The Broad Institute Genome Sequencing Center for Infectious Disease"/>
            <person name="Wu L."/>
            <person name="Ma J."/>
        </authorList>
    </citation>
    <scope>NUCLEOTIDE SEQUENCE [LARGE SCALE GENOMIC DNA]</scope>
    <source>
        <strain evidence="21">NBRC 110140</strain>
    </source>
</reference>
<evidence type="ECO:0000256" key="7">
    <source>
        <dbReference type="ARBA" id="ARBA00022475"/>
    </source>
</evidence>
<feature type="transmembrane region" description="Helical" evidence="19">
    <location>
        <begin position="187"/>
        <end position="217"/>
    </location>
</feature>
<dbReference type="Pfam" id="PF02654">
    <property type="entry name" value="CobS"/>
    <property type="match status" value="1"/>
</dbReference>
<evidence type="ECO:0000256" key="3">
    <source>
        <dbReference type="ARBA" id="ARBA00004663"/>
    </source>
</evidence>
<feature type="transmembrane region" description="Helical" evidence="19">
    <location>
        <begin position="118"/>
        <end position="138"/>
    </location>
</feature>
<dbReference type="EMBL" id="BSNN01000008">
    <property type="protein sequence ID" value="GLQ36035.1"/>
    <property type="molecule type" value="Genomic_DNA"/>
</dbReference>
<evidence type="ECO:0000313" key="20">
    <source>
        <dbReference type="EMBL" id="GLQ36035.1"/>
    </source>
</evidence>
<proteinExistence type="inferred from homology"/>
<comment type="cofactor">
    <cofactor evidence="1 19">
        <name>Mg(2+)</name>
        <dbReference type="ChEBI" id="CHEBI:18420"/>
    </cofactor>
</comment>
<gene>
    <name evidence="20" type="primary">cobV</name>
    <name evidence="19" type="synonym">cobS</name>
    <name evidence="20" type="ORF">GCM10007939_23190</name>
</gene>
<evidence type="ECO:0000256" key="18">
    <source>
        <dbReference type="ARBA" id="ARBA00049504"/>
    </source>
</evidence>
<evidence type="ECO:0000256" key="5">
    <source>
        <dbReference type="ARBA" id="ARBA00013200"/>
    </source>
</evidence>
<dbReference type="PANTHER" id="PTHR34148">
    <property type="entry name" value="ADENOSYLCOBINAMIDE-GDP RIBAZOLETRANSFERASE"/>
    <property type="match status" value="1"/>
</dbReference>